<dbReference type="FunFam" id="1.20.1560.10:FF:000011">
    <property type="entry name" value="Multidrug ABC transporter ATP-binding protein"/>
    <property type="match status" value="1"/>
</dbReference>
<dbReference type="Pfam" id="PF00664">
    <property type="entry name" value="ABC_membrane"/>
    <property type="match status" value="1"/>
</dbReference>
<evidence type="ECO:0000256" key="12">
    <source>
        <dbReference type="SAM" id="Phobius"/>
    </source>
</evidence>
<dbReference type="GO" id="GO:0005886">
    <property type="term" value="C:plasma membrane"/>
    <property type="evidence" value="ECO:0007669"/>
    <property type="project" value="UniProtKB-SubCell"/>
</dbReference>
<dbReference type="InterPro" id="IPR039421">
    <property type="entry name" value="Type_1_exporter"/>
</dbReference>
<dbReference type="SMART" id="SM00382">
    <property type="entry name" value="AAA"/>
    <property type="match status" value="1"/>
</dbReference>
<dbReference type="Pfam" id="PF00005">
    <property type="entry name" value="ABC_tran"/>
    <property type="match status" value="1"/>
</dbReference>
<keyword evidence="2" id="KW-0813">Transport</keyword>
<proteinExistence type="inferred from homology"/>
<feature type="transmembrane region" description="Helical" evidence="12">
    <location>
        <begin position="141"/>
        <end position="159"/>
    </location>
</feature>
<dbReference type="InterPro" id="IPR027417">
    <property type="entry name" value="P-loop_NTPase"/>
</dbReference>
<evidence type="ECO:0000259" key="13">
    <source>
        <dbReference type="PROSITE" id="PS50893"/>
    </source>
</evidence>
<dbReference type="Gene3D" id="3.40.50.300">
    <property type="entry name" value="P-loop containing nucleotide triphosphate hydrolases"/>
    <property type="match status" value="1"/>
</dbReference>
<keyword evidence="6 15" id="KW-0067">ATP-binding</keyword>
<dbReference type="AlphaFoldDB" id="A0A0A6XCV4"/>
<dbReference type="InterPro" id="IPR003593">
    <property type="entry name" value="AAA+_ATPase"/>
</dbReference>
<evidence type="ECO:0000256" key="2">
    <source>
        <dbReference type="ARBA" id="ARBA00022448"/>
    </source>
</evidence>
<gene>
    <name evidence="15" type="ORF">MB27_08950</name>
</gene>
<evidence type="ECO:0000256" key="6">
    <source>
        <dbReference type="ARBA" id="ARBA00022840"/>
    </source>
</evidence>
<dbReference type="PROSITE" id="PS50893">
    <property type="entry name" value="ABC_TRANSPORTER_2"/>
    <property type="match status" value="1"/>
</dbReference>
<dbReference type="GO" id="GO:0015421">
    <property type="term" value="F:ABC-type oligopeptide transporter activity"/>
    <property type="evidence" value="ECO:0007669"/>
    <property type="project" value="TreeGrafter"/>
</dbReference>
<evidence type="ECO:0000259" key="14">
    <source>
        <dbReference type="PROSITE" id="PS50929"/>
    </source>
</evidence>
<dbReference type="OrthoDB" id="9806127at2"/>
<dbReference type="PANTHER" id="PTHR43394:SF1">
    <property type="entry name" value="ATP-BINDING CASSETTE SUB-FAMILY B MEMBER 10, MITOCHONDRIAL"/>
    <property type="match status" value="1"/>
</dbReference>
<dbReference type="Gene3D" id="1.20.1560.10">
    <property type="entry name" value="ABC transporter type 1, transmembrane domain"/>
    <property type="match status" value="1"/>
</dbReference>
<feature type="domain" description="ABC transporter" evidence="13">
    <location>
        <begin position="343"/>
        <end position="577"/>
    </location>
</feature>
<dbReference type="eggNOG" id="COG1132">
    <property type="taxonomic scope" value="Bacteria"/>
</dbReference>
<feature type="transmembrane region" description="Helical" evidence="12">
    <location>
        <begin position="20"/>
        <end position="40"/>
    </location>
</feature>
<feature type="domain" description="ABC transmembrane type-1" evidence="14">
    <location>
        <begin position="23"/>
        <end position="309"/>
    </location>
</feature>
<evidence type="ECO:0000256" key="4">
    <source>
        <dbReference type="ARBA" id="ARBA00022692"/>
    </source>
</evidence>
<evidence type="ECO:0000256" key="8">
    <source>
        <dbReference type="ARBA" id="ARBA00023136"/>
    </source>
</evidence>
<keyword evidence="3" id="KW-1003">Cell membrane</keyword>
<comment type="function">
    <text evidence="9">ABC transporter involved in fatty acid import. Transmembrane domains (TMD) form a pore in the membrane and the ATP-binding domain (NBD) is responsible for energy generation.</text>
</comment>
<dbReference type="SUPFAM" id="SSF52540">
    <property type="entry name" value="P-loop containing nucleoside triphosphate hydrolases"/>
    <property type="match status" value="1"/>
</dbReference>
<dbReference type="PROSITE" id="PS50929">
    <property type="entry name" value="ABC_TM1F"/>
    <property type="match status" value="1"/>
</dbReference>
<dbReference type="InterPro" id="IPR011527">
    <property type="entry name" value="ABC1_TM_dom"/>
</dbReference>
<dbReference type="CDD" id="cd03254">
    <property type="entry name" value="ABCC_Glucan_exporter_like"/>
    <property type="match status" value="1"/>
</dbReference>
<keyword evidence="4 12" id="KW-0812">Transmembrane</keyword>
<dbReference type="CDD" id="cd18547">
    <property type="entry name" value="ABC_6TM_Tm288_like"/>
    <property type="match status" value="1"/>
</dbReference>
<comment type="similarity">
    <text evidence="10">Belongs to the ABC transporter superfamily. Lipid exporter (TC 3.A.1.106) family.</text>
</comment>
<comment type="caution">
    <text evidence="15">The sequence shown here is derived from an EMBL/GenBank/DDBJ whole genome shotgun (WGS) entry which is preliminary data.</text>
</comment>
<evidence type="ECO:0000256" key="9">
    <source>
        <dbReference type="ARBA" id="ARBA00055053"/>
    </source>
</evidence>
<evidence type="ECO:0000256" key="11">
    <source>
        <dbReference type="ARBA" id="ARBA00071747"/>
    </source>
</evidence>
<evidence type="ECO:0000256" key="7">
    <source>
        <dbReference type="ARBA" id="ARBA00022989"/>
    </source>
</evidence>
<dbReference type="RefSeq" id="WP_043523691.1">
    <property type="nucleotide sequence ID" value="NZ_BAABKU010000038.1"/>
</dbReference>
<feature type="transmembrane region" description="Helical" evidence="12">
    <location>
        <begin position="165"/>
        <end position="185"/>
    </location>
</feature>
<organism evidence="15 16">
    <name type="scientific">Actinoplanes utahensis</name>
    <dbReference type="NCBI Taxonomy" id="1869"/>
    <lineage>
        <taxon>Bacteria</taxon>
        <taxon>Bacillati</taxon>
        <taxon>Actinomycetota</taxon>
        <taxon>Actinomycetes</taxon>
        <taxon>Micromonosporales</taxon>
        <taxon>Micromonosporaceae</taxon>
        <taxon>Actinoplanes</taxon>
    </lineage>
</organism>
<sequence>MNAAPARRLLARLRPYRWRVLSVAALAVGAVGVNVWVPRLLGMATDVVFAGVIGDTDIDFGRLALVLAATTVVCLVAGALQWVQARMLAEVVGQAVRDLRRDVEEKLHRLPVRYFDHHPRGELLSRVTNDVDNIAHGFQQVLGQLLTATLTLTGVLAMMLVISPLLAAVAVVVIPLSVLITRAVAKRSQQQFRDQWRHAGSLHAHIDEIYTGHELVTAYGRWDEAGRVFADRNDALHRAAYRAQFTSGLIAPATMFIGNLLYVVVAVVGGLWVAAGTMSLGEVQAFIHYCRQFSQPISQIASTSNLLQSGLASAERVFDLLDAGERRPDPVAADRPRAPLGRVVFERVSFRYEPDQPLIEDLSLTVEPGSTVAVVGPTGAGKTTLVNLLMRFYELDSGRILLDGADLTTLRRADLRGRISMVLQDVWLFHGTIRENIAYGRPDADDEQVLRAARAASVDHFVRTLPDGYDTVLDADTGTLSAGQRQLITIARAHLADPKLLILDEATSLVDTRTEALVQQAMTALRAGRTSFVIAHRLSTVRDADLILVMDRGRIVEQGDHASLLAAGGLYRDLHDAHDNRPVTRP</sequence>
<dbReference type="SUPFAM" id="SSF90123">
    <property type="entry name" value="ABC transporter transmembrane region"/>
    <property type="match status" value="1"/>
</dbReference>
<comment type="subcellular location">
    <subcellularLocation>
        <location evidence="1">Cell membrane</location>
        <topology evidence="1">Multi-pass membrane protein</topology>
    </subcellularLocation>
</comment>
<accession>A0A0A6XCV4</accession>
<evidence type="ECO:0000256" key="10">
    <source>
        <dbReference type="ARBA" id="ARBA00061644"/>
    </source>
</evidence>
<evidence type="ECO:0000256" key="5">
    <source>
        <dbReference type="ARBA" id="ARBA00022741"/>
    </source>
</evidence>
<dbReference type="InterPro" id="IPR003439">
    <property type="entry name" value="ABC_transporter-like_ATP-bd"/>
</dbReference>
<feature type="transmembrane region" description="Helical" evidence="12">
    <location>
        <begin position="248"/>
        <end position="274"/>
    </location>
</feature>
<dbReference type="FunFam" id="3.40.50.300:FF:000287">
    <property type="entry name" value="Multidrug ABC transporter ATP-binding protein"/>
    <property type="match status" value="1"/>
</dbReference>
<evidence type="ECO:0000256" key="3">
    <source>
        <dbReference type="ARBA" id="ARBA00022475"/>
    </source>
</evidence>
<evidence type="ECO:0000313" key="15">
    <source>
        <dbReference type="EMBL" id="KHD77887.1"/>
    </source>
</evidence>
<evidence type="ECO:0000313" key="16">
    <source>
        <dbReference type="Proteomes" id="UP000054537"/>
    </source>
</evidence>
<keyword evidence="7 12" id="KW-1133">Transmembrane helix</keyword>
<name>A0A0A6XCV4_ACTUT</name>
<keyword evidence="16" id="KW-1185">Reference proteome</keyword>
<dbReference type="Proteomes" id="UP000054537">
    <property type="component" value="Unassembled WGS sequence"/>
</dbReference>
<keyword evidence="5" id="KW-0547">Nucleotide-binding</keyword>
<feature type="transmembrane region" description="Helical" evidence="12">
    <location>
        <begin position="60"/>
        <end position="80"/>
    </location>
</feature>
<dbReference type="GO" id="GO:0016887">
    <property type="term" value="F:ATP hydrolysis activity"/>
    <property type="evidence" value="ECO:0007669"/>
    <property type="project" value="InterPro"/>
</dbReference>
<keyword evidence="8 12" id="KW-0472">Membrane</keyword>
<dbReference type="EMBL" id="JRTT01000008">
    <property type="protein sequence ID" value="KHD77887.1"/>
    <property type="molecule type" value="Genomic_DNA"/>
</dbReference>
<reference evidence="15 16" key="1">
    <citation type="submission" date="2014-10" db="EMBL/GenBank/DDBJ databases">
        <title>Draft genome sequence of Actinoplanes utahensis NRRL 12052.</title>
        <authorList>
            <person name="Velasco-Bucheli B."/>
            <person name="del Cerro C."/>
            <person name="Hormigo D."/>
            <person name="Garcia J.L."/>
            <person name="Acebal C."/>
            <person name="Arroyo M."/>
            <person name="de la Mata I."/>
        </authorList>
    </citation>
    <scope>NUCLEOTIDE SEQUENCE [LARGE SCALE GENOMIC DNA]</scope>
    <source>
        <strain evidence="15 16">NRRL 12052</strain>
    </source>
</reference>
<evidence type="ECO:0000256" key="1">
    <source>
        <dbReference type="ARBA" id="ARBA00004651"/>
    </source>
</evidence>
<dbReference type="PANTHER" id="PTHR43394">
    <property type="entry name" value="ATP-DEPENDENT PERMEASE MDL1, MITOCHONDRIAL"/>
    <property type="match status" value="1"/>
</dbReference>
<dbReference type="GO" id="GO:0005524">
    <property type="term" value="F:ATP binding"/>
    <property type="evidence" value="ECO:0007669"/>
    <property type="project" value="UniProtKB-KW"/>
</dbReference>
<dbReference type="STRING" id="1869.MB27_08950"/>
<dbReference type="InterPro" id="IPR036640">
    <property type="entry name" value="ABC1_TM_sf"/>
</dbReference>
<protein>
    <recommendedName>
        <fullName evidence="11">Fatty acid ABC transporter ATP-binding/permease protein</fullName>
    </recommendedName>
</protein>